<feature type="domain" description="ABC transporter family G" evidence="3">
    <location>
        <begin position="47"/>
        <end position="100"/>
    </location>
</feature>
<dbReference type="InterPro" id="IPR027417">
    <property type="entry name" value="P-loop_NTPase"/>
</dbReference>
<proteinExistence type="predicted"/>
<keyword evidence="5" id="KW-1185">Reference proteome</keyword>
<dbReference type="EMBL" id="JASMQC010000034">
    <property type="protein sequence ID" value="KAK1931283.1"/>
    <property type="molecule type" value="Genomic_DNA"/>
</dbReference>
<evidence type="ECO:0000256" key="1">
    <source>
        <dbReference type="ARBA" id="ARBA00022448"/>
    </source>
</evidence>
<dbReference type="Proteomes" id="UP001259832">
    <property type="component" value="Unassembled WGS sequence"/>
</dbReference>
<dbReference type="InterPro" id="IPR043926">
    <property type="entry name" value="ABCG_dom"/>
</dbReference>
<name>A0AAD9LC80_9STRA</name>
<organism evidence="4 5">
    <name type="scientific">Phytophthora citrophthora</name>
    <dbReference type="NCBI Taxonomy" id="4793"/>
    <lineage>
        <taxon>Eukaryota</taxon>
        <taxon>Sar</taxon>
        <taxon>Stramenopiles</taxon>
        <taxon>Oomycota</taxon>
        <taxon>Peronosporomycetes</taxon>
        <taxon>Peronosporales</taxon>
        <taxon>Peronosporaceae</taxon>
        <taxon>Phytophthora</taxon>
    </lineage>
</organism>
<keyword evidence="2" id="KW-0472">Membrane</keyword>
<comment type="caution">
    <text evidence="4">The sequence shown here is derived from an EMBL/GenBank/DDBJ whole genome shotgun (WGS) entry which is preliminary data.</text>
</comment>
<evidence type="ECO:0000256" key="2">
    <source>
        <dbReference type="ARBA" id="ARBA00023136"/>
    </source>
</evidence>
<gene>
    <name evidence="4" type="ORF">P3T76_013039</name>
</gene>
<protein>
    <submittedName>
        <fullName evidence="4">ABC transporter G family member 38</fullName>
    </submittedName>
</protein>
<dbReference type="SUPFAM" id="SSF52540">
    <property type="entry name" value="P-loop containing nucleoside triphosphate hydrolases"/>
    <property type="match status" value="1"/>
</dbReference>
<keyword evidence="1" id="KW-0813">Transport</keyword>
<sequence>MEFGHACVKLMDEKSTGLDSSATFDIMTMQRNIAKEQMKTVVVSLLQPSPEVFALFDDVMILNEGCLMYHGPRKDVRGFFERLGLKCPPHRDFADFLMDLGTPKQSQYEVSVGVVSRTAREFTQAFERSDVFARTLEKIKILRPLLDPLSLSRNSVNHSGLTPRCS</sequence>
<dbReference type="GO" id="GO:0140359">
    <property type="term" value="F:ABC-type transporter activity"/>
    <property type="evidence" value="ECO:0007669"/>
    <property type="project" value="InterPro"/>
</dbReference>
<accession>A0AAD9LC80</accession>
<dbReference type="PANTHER" id="PTHR19241">
    <property type="entry name" value="ATP-BINDING CASSETTE TRANSPORTER"/>
    <property type="match status" value="1"/>
</dbReference>
<dbReference type="Pfam" id="PF19055">
    <property type="entry name" value="ABC2_membrane_7"/>
    <property type="match status" value="1"/>
</dbReference>
<evidence type="ECO:0000313" key="5">
    <source>
        <dbReference type="Proteomes" id="UP001259832"/>
    </source>
</evidence>
<dbReference type="Gene3D" id="3.40.50.300">
    <property type="entry name" value="P-loop containing nucleotide triphosphate hydrolases"/>
    <property type="match status" value="1"/>
</dbReference>
<evidence type="ECO:0000313" key="4">
    <source>
        <dbReference type="EMBL" id="KAK1931283.1"/>
    </source>
</evidence>
<dbReference type="AlphaFoldDB" id="A0AAD9LC80"/>
<evidence type="ECO:0000259" key="3">
    <source>
        <dbReference type="Pfam" id="PF19055"/>
    </source>
</evidence>
<reference evidence="4" key="1">
    <citation type="submission" date="2023-08" db="EMBL/GenBank/DDBJ databases">
        <title>Reference Genome Resource for the Citrus Pathogen Phytophthora citrophthora.</title>
        <authorList>
            <person name="Moller H."/>
            <person name="Coetzee B."/>
            <person name="Rose L.J."/>
            <person name="Van Niekerk J.M."/>
        </authorList>
    </citation>
    <scope>NUCLEOTIDE SEQUENCE</scope>
    <source>
        <strain evidence="4">STE-U-9442</strain>
    </source>
</reference>